<dbReference type="NCBIfam" id="TIGR02276">
    <property type="entry name" value="beta_rpt_yvtn"/>
    <property type="match status" value="3"/>
</dbReference>
<dbReference type="InterPro" id="IPR011964">
    <property type="entry name" value="YVTN_b-propeller_repeat"/>
</dbReference>
<dbReference type="AlphaFoldDB" id="A0A512TQN0"/>
<name>A0A512TQN0_CLOBU</name>
<evidence type="ECO:0000256" key="2">
    <source>
        <dbReference type="SAM" id="MobiDB-lite"/>
    </source>
</evidence>
<evidence type="ECO:0000313" key="5">
    <source>
        <dbReference type="EMBL" id="GEQ22562.1"/>
    </source>
</evidence>
<dbReference type="Gene3D" id="2.130.10.10">
    <property type="entry name" value="YVTN repeat-like/Quinoprotein amine dehydrogenase"/>
    <property type="match status" value="4"/>
</dbReference>
<dbReference type="RefSeq" id="WP_146868952.1">
    <property type="nucleotide sequence ID" value="NZ_BKBC01000052.1"/>
</dbReference>
<feature type="compositionally biased region" description="Polar residues" evidence="2">
    <location>
        <begin position="28"/>
        <end position="38"/>
    </location>
</feature>
<dbReference type="PROSITE" id="PS51257">
    <property type="entry name" value="PROKAR_LIPOPROTEIN"/>
    <property type="match status" value="1"/>
</dbReference>
<accession>A0A512TQN0</accession>
<dbReference type="EMBL" id="BKBC01000052">
    <property type="protein sequence ID" value="GEQ22562.1"/>
    <property type="molecule type" value="Genomic_DNA"/>
</dbReference>
<evidence type="ECO:0000256" key="1">
    <source>
        <dbReference type="ARBA" id="ARBA00022729"/>
    </source>
</evidence>
<dbReference type="InterPro" id="IPR051200">
    <property type="entry name" value="Host-pathogen_enzymatic-act"/>
</dbReference>
<feature type="domain" description="YNCE-like beta-propeller" evidence="4">
    <location>
        <begin position="296"/>
        <end position="365"/>
    </location>
</feature>
<gene>
    <name evidence="5" type="ORF">CBU02nite_30680</name>
</gene>
<comment type="caution">
    <text evidence="5">The sequence shown here is derived from an EMBL/GenBank/DDBJ whole genome shotgun (WGS) entry which is preliminary data.</text>
</comment>
<evidence type="ECO:0000313" key="6">
    <source>
        <dbReference type="Proteomes" id="UP000321089"/>
    </source>
</evidence>
<dbReference type="SUPFAM" id="SSF51004">
    <property type="entry name" value="C-terminal (heme d1) domain of cytochrome cd1-nitrite reductase"/>
    <property type="match status" value="1"/>
</dbReference>
<evidence type="ECO:0000256" key="3">
    <source>
        <dbReference type="SAM" id="SignalP"/>
    </source>
</evidence>
<proteinExistence type="predicted"/>
<dbReference type="Pfam" id="PF21783">
    <property type="entry name" value="YNCE"/>
    <property type="match status" value="2"/>
</dbReference>
<dbReference type="PANTHER" id="PTHR47197:SF3">
    <property type="entry name" value="DIHYDRO-HEME D1 DEHYDROGENASE"/>
    <property type="match status" value="1"/>
</dbReference>
<evidence type="ECO:0000259" key="4">
    <source>
        <dbReference type="Pfam" id="PF21783"/>
    </source>
</evidence>
<keyword evidence="1 3" id="KW-0732">Signal</keyword>
<sequence>MIRKKYIKLMAAFAVVTATLTACSNANSTAKENTTIEQTQDENKTQTQNGVEEKTHFYYTANESGSISKIDATINEVIDTIKEAEGTPHNVQVSPDGKVVGYTLAAKMEEGETKDEKMDMNMEEKSFAVFYDIDTGKLIKKVEVGNHPAHIVFTEDGKYVLVTNSEDNTVSVIDVKTYKVTNTITVGKGPHGFRISKDNKFAYVANMNEDTISVVDIENNKEVKKITVGNTPVTTGITSDGKTLIATVNGENALAIVDLETEKVEKIPVGVGPAQVYIQSDSKYAFVANQGTEEKPSNTVSKIDLATRKVIATIETGKGTHGVVVSPDNKYVYATNMYEQTVSVIDNSTNKVIKTVKVDEIPNGISFR</sequence>
<feature type="signal peptide" evidence="3">
    <location>
        <begin position="1"/>
        <end position="26"/>
    </location>
</feature>
<dbReference type="InterPro" id="IPR011048">
    <property type="entry name" value="Haem_d1_sf"/>
</dbReference>
<dbReference type="InterPro" id="IPR015943">
    <property type="entry name" value="WD40/YVTN_repeat-like_dom_sf"/>
</dbReference>
<protein>
    <recommendedName>
        <fullName evidence="4">YNCE-like beta-propeller domain-containing protein</fullName>
    </recommendedName>
</protein>
<organism evidence="5 6">
    <name type="scientific">Clostridium butyricum</name>
    <dbReference type="NCBI Taxonomy" id="1492"/>
    <lineage>
        <taxon>Bacteria</taxon>
        <taxon>Bacillati</taxon>
        <taxon>Bacillota</taxon>
        <taxon>Clostridia</taxon>
        <taxon>Eubacteriales</taxon>
        <taxon>Clostridiaceae</taxon>
        <taxon>Clostridium</taxon>
    </lineage>
</organism>
<feature type="region of interest" description="Disordered" evidence="2">
    <location>
        <begin position="28"/>
        <end position="52"/>
    </location>
</feature>
<dbReference type="Proteomes" id="UP000321089">
    <property type="component" value="Unassembled WGS sequence"/>
</dbReference>
<dbReference type="PANTHER" id="PTHR47197">
    <property type="entry name" value="PROTEIN NIRF"/>
    <property type="match status" value="1"/>
</dbReference>
<feature type="domain" description="YNCE-like beta-propeller" evidence="4">
    <location>
        <begin position="140"/>
        <end position="292"/>
    </location>
</feature>
<dbReference type="InterPro" id="IPR048433">
    <property type="entry name" value="YNCE-like_beta-prop"/>
</dbReference>
<feature type="chain" id="PRO_5039211768" description="YNCE-like beta-propeller domain-containing protein" evidence="3">
    <location>
        <begin position="27"/>
        <end position="368"/>
    </location>
</feature>
<reference evidence="5 6" key="1">
    <citation type="submission" date="2019-07" db="EMBL/GenBank/DDBJ databases">
        <title>Whole genome shotgun sequence of Clostridium butyricum NBRC 3858.</title>
        <authorList>
            <person name="Hosoyama A."/>
            <person name="Uohara A."/>
            <person name="Ohji S."/>
            <person name="Ichikawa N."/>
        </authorList>
    </citation>
    <scope>NUCLEOTIDE SEQUENCE [LARGE SCALE GENOMIC DNA]</scope>
    <source>
        <strain evidence="5 6">NBRC 3858</strain>
    </source>
</reference>